<dbReference type="AlphaFoldDB" id="A0A328WJW7"/>
<comment type="caution">
    <text evidence="1">The sequence shown here is derived from an EMBL/GenBank/DDBJ whole genome shotgun (WGS) entry which is preliminary data.</text>
</comment>
<dbReference type="Proteomes" id="UP000249518">
    <property type="component" value="Unassembled WGS sequence"/>
</dbReference>
<organism evidence="1 2">
    <name type="scientific">Flavobacterium lacus</name>
    <dbReference type="NCBI Taxonomy" id="1353778"/>
    <lineage>
        <taxon>Bacteria</taxon>
        <taxon>Pseudomonadati</taxon>
        <taxon>Bacteroidota</taxon>
        <taxon>Flavobacteriia</taxon>
        <taxon>Flavobacteriales</taxon>
        <taxon>Flavobacteriaceae</taxon>
        <taxon>Flavobacterium</taxon>
    </lineage>
</organism>
<keyword evidence="2" id="KW-1185">Reference proteome</keyword>
<evidence type="ECO:0000313" key="1">
    <source>
        <dbReference type="EMBL" id="RAR46500.1"/>
    </source>
</evidence>
<accession>A0A328WJW7</accession>
<proteinExistence type="predicted"/>
<protein>
    <submittedName>
        <fullName evidence="1">Uncharacterized protein</fullName>
    </submittedName>
</protein>
<dbReference type="EMBL" id="QLSV01000018">
    <property type="protein sequence ID" value="RAR46500.1"/>
    <property type="molecule type" value="Genomic_DNA"/>
</dbReference>
<name>A0A328WJW7_9FLAO</name>
<gene>
    <name evidence="1" type="ORF">B0I10_11835</name>
</gene>
<sequence length="145" mass="16766">MILSTPQSPSTKKDALISITEVITNHLSVSRIYIFGKRLLINRQSSCFSDENQDNVLKSHFDLLVFTIKSYPDGIAFIQDQIEKVTEGSSSATIYLHREIHLQQLTEKQSFFFYNIMKSGNLIFKNSNYYFNSIFESETAFKLFN</sequence>
<evidence type="ECO:0000313" key="2">
    <source>
        <dbReference type="Proteomes" id="UP000249518"/>
    </source>
</evidence>
<reference evidence="1 2" key="1">
    <citation type="submission" date="2018-06" db="EMBL/GenBank/DDBJ databases">
        <title>Genomic Encyclopedia of Type Strains, Phase III (KMG-III): the genomes of soil and plant-associated and newly described type strains.</title>
        <authorList>
            <person name="Whitman W."/>
        </authorList>
    </citation>
    <scope>NUCLEOTIDE SEQUENCE [LARGE SCALE GENOMIC DNA]</scope>
    <source>
        <strain evidence="1 2">CGMCC 1.12504</strain>
    </source>
</reference>